<keyword evidence="4" id="KW-1185">Reference proteome</keyword>
<dbReference type="STRING" id="553973.CLOHYLEM_05255"/>
<gene>
    <name evidence="3" type="ORF">CLOHYLEM_05255</name>
</gene>
<evidence type="ECO:0000256" key="2">
    <source>
        <dbReference type="RuleBase" id="RU362080"/>
    </source>
</evidence>
<dbReference type="Proteomes" id="UP000004893">
    <property type="component" value="Unassembled WGS sequence"/>
</dbReference>
<name>C0BZL4_9FIRM</name>
<evidence type="ECO:0000256" key="1">
    <source>
        <dbReference type="ARBA" id="ARBA00009981"/>
    </source>
</evidence>
<dbReference type="InterPro" id="IPR036165">
    <property type="entry name" value="YefM-like_sf"/>
</dbReference>
<accession>C0BZL4</accession>
<comment type="caution">
    <text evidence="3">The sequence shown here is derived from an EMBL/GenBank/DDBJ whole genome shotgun (WGS) entry which is preliminary data.</text>
</comment>
<dbReference type="InterPro" id="IPR006442">
    <property type="entry name" value="Antitoxin_Phd/YefM"/>
</dbReference>
<evidence type="ECO:0000313" key="3">
    <source>
        <dbReference type="EMBL" id="EEG74592.1"/>
    </source>
</evidence>
<reference evidence="3" key="2">
    <citation type="submission" date="2013-06" db="EMBL/GenBank/DDBJ databases">
        <title>Draft genome sequence of Clostridium hylemonae (DSM 15053).</title>
        <authorList>
            <person name="Sudarsanam P."/>
            <person name="Ley R."/>
            <person name="Guruge J."/>
            <person name="Turnbaugh P.J."/>
            <person name="Mahowald M."/>
            <person name="Liep D."/>
            <person name="Gordon J."/>
        </authorList>
    </citation>
    <scope>NUCLEOTIDE SEQUENCE</scope>
    <source>
        <strain evidence="3">DSM 15053</strain>
    </source>
</reference>
<sequence length="96" mass="10979">MTQSKEVLFMPSIIPIKELRDTTKISETCHNTDEPIFITKNGYGDMVLMSMETYNAMTMQSEIDTSITKFENEVVSDTKFLNAQEVLDGLRRKHLG</sequence>
<dbReference type="EMBL" id="ABYI02000019">
    <property type="protein sequence ID" value="EEG74592.1"/>
    <property type="molecule type" value="Genomic_DNA"/>
</dbReference>
<comment type="similarity">
    <text evidence="1 2">Belongs to the phD/YefM antitoxin family.</text>
</comment>
<dbReference type="AlphaFoldDB" id="C0BZL4"/>
<dbReference type="HOGENOM" id="CLU_166037_0_1_9"/>
<organism evidence="3 4">
    <name type="scientific">[Clostridium] hylemonae DSM 15053</name>
    <dbReference type="NCBI Taxonomy" id="553973"/>
    <lineage>
        <taxon>Bacteria</taxon>
        <taxon>Bacillati</taxon>
        <taxon>Bacillota</taxon>
        <taxon>Clostridia</taxon>
        <taxon>Lachnospirales</taxon>
        <taxon>Lachnospiraceae</taxon>
    </lineage>
</organism>
<evidence type="ECO:0000313" key="4">
    <source>
        <dbReference type="Proteomes" id="UP000004893"/>
    </source>
</evidence>
<comment type="function">
    <text evidence="2">Antitoxin component of a type II toxin-antitoxin (TA) system.</text>
</comment>
<dbReference type="SUPFAM" id="SSF143120">
    <property type="entry name" value="YefM-like"/>
    <property type="match status" value="1"/>
</dbReference>
<protein>
    <recommendedName>
        <fullName evidence="2">Antitoxin</fullName>
    </recommendedName>
</protein>
<proteinExistence type="inferred from homology"/>
<dbReference type="eggNOG" id="COG2161">
    <property type="taxonomic scope" value="Bacteria"/>
</dbReference>
<reference evidence="3" key="1">
    <citation type="submission" date="2009-02" db="EMBL/GenBank/DDBJ databases">
        <authorList>
            <person name="Fulton L."/>
            <person name="Clifton S."/>
            <person name="Fulton B."/>
            <person name="Xu J."/>
            <person name="Minx P."/>
            <person name="Pepin K.H."/>
            <person name="Johnson M."/>
            <person name="Bhonagiri V."/>
            <person name="Nash W.E."/>
            <person name="Mardis E.R."/>
            <person name="Wilson R.K."/>
        </authorList>
    </citation>
    <scope>NUCLEOTIDE SEQUENCE [LARGE SCALE GENOMIC DNA]</scope>
    <source>
        <strain evidence="3">DSM 15053</strain>
    </source>
</reference>
<dbReference type="Gene3D" id="3.40.1620.10">
    <property type="entry name" value="YefM-like domain"/>
    <property type="match status" value="1"/>
</dbReference>
<dbReference type="Pfam" id="PF02604">
    <property type="entry name" value="PhdYeFM_antitox"/>
    <property type="match status" value="1"/>
</dbReference>